<organism evidence="2 3">
    <name type="scientific">Candidatus Electrothrix marina</name>
    <dbReference type="NCBI Taxonomy" id="1859130"/>
    <lineage>
        <taxon>Bacteria</taxon>
        <taxon>Pseudomonadati</taxon>
        <taxon>Thermodesulfobacteriota</taxon>
        <taxon>Desulfobulbia</taxon>
        <taxon>Desulfobulbales</taxon>
        <taxon>Desulfobulbaceae</taxon>
        <taxon>Candidatus Electrothrix</taxon>
    </lineage>
</organism>
<dbReference type="AlphaFoldDB" id="A0A444JD77"/>
<gene>
    <name evidence="2" type="ORF">VU01_12252</name>
</gene>
<keyword evidence="1" id="KW-0812">Transmembrane</keyword>
<keyword evidence="1" id="KW-0472">Membrane</keyword>
<reference evidence="2 3" key="1">
    <citation type="submission" date="2017-01" db="EMBL/GenBank/DDBJ databases">
        <title>The cable genome- insights into the physiology and evolution of filamentous bacteria capable of sulfide oxidation via long distance electron transfer.</title>
        <authorList>
            <person name="Schreiber L."/>
            <person name="Bjerg J.T."/>
            <person name="Boggild A."/>
            <person name="Van De Vossenberg J."/>
            <person name="Meysman F."/>
            <person name="Nielsen L.P."/>
            <person name="Schramm A."/>
            <person name="Kjeldsen K.U."/>
        </authorList>
    </citation>
    <scope>NUCLEOTIDE SEQUENCE [LARGE SCALE GENOMIC DNA]</scope>
    <source>
        <strain evidence="2">A5</strain>
    </source>
</reference>
<evidence type="ECO:0000313" key="3">
    <source>
        <dbReference type="Proteomes" id="UP000288892"/>
    </source>
</evidence>
<keyword evidence="1" id="KW-1133">Transmembrane helix</keyword>
<proteinExistence type="predicted"/>
<dbReference type="EMBL" id="MTKS01000225">
    <property type="protein sequence ID" value="RWX51032.1"/>
    <property type="molecule type" value="Genomic_DNA"/>
</dbReference>
<protein>
    <submittedName>
        <fullName evidence="2">Uncharacterized protein</fullName>
    </submittedName>
</protein>
<comment type="caution">
    <text evidence="2">The sequence shown here is derived from an EMBL/GenBank/DDBJ whole genome shotgun (WGS) entry which is preliminary data.</text>
</comment>
<sequence>MPFANFFKRHRRILAVEAILLLLTIGALELLRNKKILQKKKTKTSNIQYCHSESRALYY</sequence>
<evidence type="ECO:0000256" key="1">
    <source>
        <dbReference type="SAM" id="Phobius"/>
    </source>
</evidence>
<accession>A0A444JD77</accession>
<feature type="transmembrane region" description="Helical" evidence="1">
    <location>
        <begin position="12"/>
        <end position="31"/>
    </location>
</feature>
<keyword evidence="3" id="KW-1185">Reference proteome</keyword>
<evidence type="ECO:0000313" key="2">
    <source>
        <dbReference type="EMBL" id="RWX51032.1"/>
    </source>
</evidence>
<dbReference type="Proteomes" id="UP000288892">
    <property type="component" value="Unassembled WGS sequence"/>
</dbReference>
<name>A0A444JD77_9BACT</name>